<name>A0A921UCN3_SORBI</name>
<dbReference type="EMBL" id="CM027685">
    <property type="protein sequence ID" value="KAG0526648.1"/>
    <property type="molecule type" value="Genomic_DNA"/>
</dbReference>
<comment type="caution">
    <text evidence="2">The sequence shown here is derived from an EMBL/GenBank/DDBJ whole genome shotgun (WGS) entry which is preliminary data.</text>
</comment>
<gene>
    <name evidence="2" type="ORF">BDA96_06G163700</name>
</gene>
<accession>A0A921UCN3</accession>
<dbReference type="AlphaFoldDB" id="A0A921UCN3"/>
<sequence length="127" mass="13720">MQMAVTDAGTTRVVEIGKAGAGVAPPSARWAAAVTTSSTAMLVVPGWFFGLWVRAGARSIATANKTWRGAVVALVYMAAAPGFRRDSARLYHKKETPRSGGRFRCIILTVLQEKTWIGRWIRSAILS</sequence>
<keyword evidence="1" id="KW-0472">Membrane</keyword>
<organism evidence="2 3">
    <name type="scientific">Sorghum bicolor</name>
    <name type="common">Sorghum</name>
    <name type="synonym">Sorghum vulgare</name>
    <dbReference type="NCBI Taxonomy" id="4558"/>
    <lineage>
        <taxon>Eukaryota</taxon>
        <taxon>Viridiplantae</taxon>
        <taxon>Streptophyta</taxon>
        <taxon>Embryophyta</taxon>
        <taxon>Tracheophyta</taxon>
        <taxon>Spermatophyta</taxon>
        <taxon>Magnoliopsida</taxon>
        <taxon>Liliopsida</taxon>
        <taxon>Poales</taxon>
        <taxon>Poaceae</taxon>
        <taxon>PACMAD clade</taxon>
        <taxon>Panicoideae</taxon>
        <taxon>Andropogonodae</taxon>
        <taxon>Andropogoneae</taxon>
        <taxon>Sorghinae</taxon>
        <taxon>Sorghum</taxon>
    </lineage>
</organism>
<evidence type="ECO:0000256" key="1">
    <source>
        <dbReference type="SAM" id="Phobius"/>
    </source>
</evidence>
<protein>
    <submittedName>
        <fullName evidence="2">Uncharacterized protein</fullName>
    </submittedName>
</protein>
<feature type="transmembrane region" description="Helical" evidence="1">
    <location>
        <begin position="65"/>
        <end position="83"/>
    </location>
</feature>
<dbReference type="Proteomes" id="UP000807115">
    <property type="component" value="Chromosome 6"/>
</dbReference>
<evidence type="ECO:0000313" key="2">
    <source>
        <dbReference type="EMBL" id="KAG0526648.1"/>
    </source>
</evidence>
<feature type="transmembrane region" description="Helical" evidence="1">
    <location>
        <begin position="30"/>
        <end position="53"/>
    </location>
</feature>
<proteinExistence type="predicted"/>
<keyword evidence="1" id="KW-1133">Transmembrane helix</keyword>
<reference evidence="2" key="2">
    <citation type="submission" date="2020-10" db="EMBL/GenBank/DDBJ databases">
        <authorList>
            <person name="Cooper E.A."/>
            <person name="Brenton Z.W."/>
            <person name="Flinn B.S."/>
            <person name="Jenkins J."/>
            <person name="Shu S."/>
            <person name="Flowers D."/>
            <person name="Luo F."/>
            <person name="Wang Y."/>
            <person name="Xia P."/>
            <person name="Barry K."/>
            <person name="Daum C."/>
            <person name="Lipzen A."/>
            <person name="Yoshinaga Y."/>
            <person name="Schmutz J."/>
            <person name="Saski C."/>
            <person name="Vermerris W."/>
            <person name="Kresovich S."/>
        </authorList>
    </citation>
    <scope>NUCLEOTIDE SEQUENCE</scope>
</reference>
<reference evidence="2" key="1">
    <citation type="journal article" date="2019" name="BMC Genomics">
        <title>A new reference genome for Sorghum bicolor reveals high levels of sequence similarity between sweet and grain genotypes: implications for the genetics of sugar metabolism.</title>
        <authorList>
            <person name="Cooper E.A."/>
            <person name="Brenton Z.W."/>
            <person name="Flinn B.S."/>
            <person name="Jenkins J."/>
            <person name="Shu S."/>
            <person name="Flowers D."/>
            <person name="Luo F."/>
            <person name="Wang Y."/>
            <person name="Xia P."/>
            <person name="Barry K."/>
            <person name="Daum C."/>
            <person name="Lipzen A."/>
            <person name="Yoshinaga Y."/>
            <person name="Schmutz J."/>
            <person name="Saski C."/>
            <person name="Vermerris W."/>
            <person name="Kresovich S."/>
        </authorList>
    </citation>
    <scope>NUCLEOTIDE SEQUENCE</scope>
</reference>
<keyword evidence="1" id="KW-0812">Transmembrane</keyword>
<evidence type="ECO:0000313" key="3">
    <source>
        <dbReference type="Proteomes" id="UP000807115"/>
    </source>
</evidence>